<feature type="compositionally biased region" description="Polar residues" evidence="1">
    <location>
        <begin position="243"/>
        <end position="261"/>
    </location>
</feature>
<keyword evidence="3" id="KW-1185">Reference proteome</keyword>
<dbReference type="InterPro" id="IPR045882">
    <property type="entry name" value="GPT1/2"/>
</dbReference>
<feature type="compositionally biased region" description="Polar residues" evidence="1">
    <location>
        <begin position="426"/>
        <end position="436"/>
    </location>
</feature>
<evidence type="ECO:0000256" key="1">
    <source>
        <dbReference type="SAM" id="MobiDB-lite"/>
    </source>
</evidence>
<feature type="region of interest" description="Disordered" evidence="1">
    <location>
        <begin position="194"/>
        <end position="454"/>
    </location>
</feature>
<dbReference type="PANTHER" id="PTHR33737:SF22">
    <property type="entry name" value="OS05G0121800 PROTEIN"/>
    <property type="match status" value="1"/>
</dbReference>
<feature type="compositionally biased region" description="Low complexity" evidence="1">
    <location>
        <begin position="167"/>
        <end position="177"/>
    </location>
</feature>
<dbReference type="Gramene" id="TVU38951">
    <property type="protein sequence ID" value="TVU38951"/>
    <property type="gene ID" value="EJB05_12348"/>
</dbReference>
<sequence>MESLSLIDVSGEDDLFLGLASPPALPQPPDREPPRAGEFSEPSDSLFFAISDVEDGILGRRSAGFRVGAEAAADLRPAGGSPAAAGRAADPDGLTEDQVGPERTESPKQRKVKTGVNLRKSLAWDSAFFTSEGVLDTEELAIVNSTFRKTQGSRLPGITEESRRSGESTTSTLESESWAMESIETELFDNVRASIQRSLGKPSKVTGGPPASSKPPKATANATRVAARKAVDRMPQMKIRAPASTNHGVGSKQRPQVTSKEPTAARVTLPEAGEAKPSSKPPRALPRVATMRSSTNTSITSAISDKRSSTGGVVKKQAVGKSANTSAGVRPGGVMKSSSVSKSSGFTSAATKTDTNTKSAALNNTNRTAQRIPIRSSSRSDCSKTNPTRLSGNKIPARVHSGHASPSISPNSSIDSMSSVISGASTASTVGKTSHTSESLNAPSPALSPSLRNSNDHLLTTKLRPSNVTEGQSSGTSVSGDSLIATAGTTNLGKISKPTGLRRPMPNIGFFGAEKAIDQNSGAQMQVQSTKIQRLLPATPKSKLSSAQIMNTSSSSFGQQESKFSAPSEQSGASKSKAAKVLSSNVAQMEVVPFQVAKPEACTHQTASVVAEPEAEKTFVQTPSAQVQLQPLEIQCPLPATPNSQRSSTQTKIPASSPISQQESKATSVPDEIFASTREAVMVVSLEVAEMDIIASTSETVKVVEPESHSHETGPVVAEHEDEKSIDQNIGGQVQEQPMKIQLSLPGTTKSELPSTLDQQESRPTAAPHEESSALKGKIEQVPLNVAKAEPFEVSDLKVEETEAVKVVEHEVVTTTEASKENIPAQHQNIQANDDASALSVDLLIQKLSSVSMGPAKVVEHELLTTTEAIQANDDASALSVDLLIQKMSSVSMGPVKVAGHEVVTTTEASKENIPTLHQNIQANDGASALSVDLLIQKMSSVSLGSAPDMTS</sequence>
<feature type="compositionally biased region" description="Polar residues" evidence="1">
    <location>
        <begin position="346"/>
        <end position="391"/>
    </location>
</feature>
<feature type="compositionally biased region" description="Low complexity" evidence="1">
    <location>
        <begin position="293"/>
        <end position="303"/>
    </location>
</feature>
<evidence type="ECO:0000313" key="2">
    <source>
        <dbReference type="EMBL" id="TVU38951.1"/>
    </source>
</evidence>
<comment type="caution">
    <text evidence="2">The sequence shown here is derived from an EMBL/GenBank/DDBJ whole genome shotgun (WGS) entry which is preliminary data.</text>
</comment>
<dbReference type="EMBL" id="RWGY01000007">
    <property type="protein sequence ID" value="TVU38951.1"/>
    <property type="molecule type" value="Genomic_DNA"/>
</dbReference>
<dbReference type="Proteomes" id="UP000324897">
    <property type="component" value="Chromosome 4"/>
</dbReference>
<feature type="compositionally biased region" description="Low complexity" evidence="1">
    <location>
        <begin position="402"/>
        <end position="425"/>
    </location>
</feature>
<feature type="region of interest" description="Disordered" evidence="1">
    <location>
        <begin position="702"/>
        <end position="724"/>
    </location>
</feature>
<feature type="region of interest" description="Disordered" evidence="1">
    <location>
        <begin position="73"/>
        <end position="113"/>
    </location>
</feature>
<organism evidence="2 3">
    <name type="scientific">Eragrostis curvula</name>
    <name type="common">weeping love grass</name>
    <dbReference type="NCBI Taxonomy" id="38414"/>
    <lineage>
        <taxon>Eukaryota</taxon>
        <taxon>Viridiplantae</taxon>
        <taxon>Streptophyta</taxon>
        <taxon>Embryophyta</taxon>
        <taxon>Tracheophyta</taxon>
        <taxon>Spermatophyta</taxon>
        <taxon>Magnoliopsida</taxon>
        <taxon>Liliopsida</taxon>
        <taxon>Poales</taxon>
        <taxon>Poaceae</taxon>
        <taxon>PACMAD clade</taxon>
        <taxon>Chloridoideae</taxon>
        <taxon>Eragrostideae</taxon>
        <taxon>Eragrostidinae</taxon>
        <taxon>Eragrostis</taxon>
    </lineage>
</organism>
<name>A0A5J9VTL0_9POAL</name>
<reference evidence="2 3" key="1">
    <citation type="journal article" date="2019" name="Sci. Rep.">
        <title>A high-quality genome of Eragrostis curvula grass provides insights into Poaceae evolution and supports new strategies to enhance forage quality.</title>
        <authorList>
            <person name="Carballo J."/>
            <person name="Santos B.A.C.M."/>
            <person name="Zappacosta D."/>
            <person name="Garbus I."/>
            <person name="Selva J.P."/>
            <person name="Gallo C.A."/>
            <person name="Diaz A."/>
            <person name="Albertini E."/>
            <person name="Caccamo M."/>
            <person name="Echenique V."/>
        </authorList>
    </citation>
    <scope>NUCLEOTIDE SEQUENCE [LARGE SCALE GENOMIC DNA]</scope>
    <source>
        <strain evidence="3">cv. Victoria</strain>
        <tissue evidence="2">Leaf</tissue>
    </source>
</reference>
<dbReference type="OrthoDB" id="1931260at2759"/>
<feature type="region of interest" description="Disordered" evidence="1">
    <location>
        <begin position="746"/>
        <end position="775"/>
    </location>
</feature>
<feature type="region of interest" description="Disordered" evidence="1">
    <location>
        <begin position="16"/>
        <end position="43"/>
    </location>
</feature>
<dbReference type="AlphaFoldDB" id="A0A5J9VTL0"/>
<gene>
    <name evidence="2" type="ORF">EJB05_12348</name>
</gene>
<feature type="region of interest" description="Disordered" evidence="1">
    <location>
        <begin position="148"/>
        <end position="178"/>
    </location>
</feature>
<feature type="compositionally biased region" description="Polar residues" evidence="1">
    <location>
        <begin position="542"/>
        <end position="567"/>
    </location>
</feature>
<protein>
    <submittedName>
        <fullName evidence="2">Uncharacterized protein</fullName>
    </submittedName>
</protein>
<feature type="compositionally biased region" description="Low complexity" evidence="1">
    <location>
        <begin position="76"/>
        <end position="92"/>
    </location>
</feature>
<feature type="compositionally biased region" description="Low complexity" evidence="1">
    <location>
        <begin position="437"/>
        <end position="453"/>
    </location>
</feature>
<proteinExistence type="predicted"/>
<feature type="region of interest" description="Disordered" evidence="1">
    <location>
        <begin position="637"/>
        <end position="668"/>
    </location>
</feature>
<feature type="compositionally biased region" description="Polar residues" evidence="1">
    <location>
        <begin position="641"/>
        <end position="667"/>
    </location>
</feature>
<dbReference type="PANTHER" id="PTHR33737">
    <property type="entry name" value="OS05G0121800 PROTEIN"/>
    <property type="match status" value="1"/>
</dbReference>
<feature type="non-terminal residue" evidence="2">
    <location>
        <position position="1"/>
    </location>
</feature>
<feature type="compositionally biased region" description="Polar residues" evidence="1">
    <location>
        <begin position="746"/>
        <end position="763"/>
    </location>
</feature>
<feature type="compositionally biased region" description="Low complexity" evidence="1">
    <location>
        <begin position="206"/>
        <end position="219"/>
    </location>
</feature>
<dbReference type="GO" id="GO:0008017">
    <property type="term" value="F:microtubule binding"/>
    <property type="evidence" value="ECO:0007669"/>
    <property type="project" value="InterPro"/>
</dbReference>
<evidence type="ECO:0000313" key="3">
    <source>
        <dbReference type="Proteomes" id="UP000324897"/>
    </source>
</evidence>
<accession>A0A5J9VTL0</accession>
<feature type="compositionally biased region" description="Low complexity" evidence="1">
    <location>
        <begin position="332"/>
        <end position="345"/>
    </location>
</feature>
<feature type="region of interest" description="Disordered" evidence="1">
    <location>
        <begin position="537"/>
        <end position="576"/>
    </location>
</feature>